<gene>
    <name evidence="2" type="ORF">CSUI_004415</name>
</gene>
<proteinExistence type="predicted"/>
<comment type="caution">
    <text evidence="2">The sequence shown here is derived from an EMBL/GenBank/DDBJ whole genome shotgun (WGS) entry which is preliminary data.</text>
</comment>
<reference evidence="2 3" key="1">
    <citation type="journal article" date="2017" name="Int. J. Parasitol.">
        <title>The genome of the protozoan parasite Cystoisospora suis and a reverse vaccinology approach to identify vaccine candidates.</title>
        <authorList>
            <person name="Palmieri N."/>
            <person name="Shrestha A."/>
            <person name="Ruttkowski B."/>
            <person name="Beck T."/>
            <person name="Vogl C."/>
            <person name="Tomley F."/>
            <person name="Blake D.P."/>
            <person name="Joachim A."/>
        </authorList>
    </citation>
    <scope>NUCLEOTIDE SEQUENCE [LARGE SCALE GENOMIC DNA]</scope>
    <source>
        <strain evidence="2 3">Wien I</strain>
    </source>
</reference>
<dbReference type="EMBL" id="MIGC01002060">
    <property type="protein sequence ID" value="PHJ21739.1"/>
    <property type="molecule type" value="Genomic_DNA"/>
</dbReference>
<sequence>MTPGSISRETTVYIIGISFSAPFLPHWERKKREEDLNRIVKSICLPVRFLRKKKNEEEERESLSPYFLFCASPAMFLFLSFMKNE</sequence>
<dbReference type="AlphaFoldDB" id="A0A2C6KYV4"/>
<organism evidence="2 3">
    <name type="scientific">Cystoisospora suis</name>
    <dbReference type="NCBI Taxonomy" id="483139"/>
    <lineage>
        <taxon>Eukaryota</taxon>
        <taxon>Sar</taxon>
        <taxon>Alveolata</taxon>
        <taxon>Apicomplexa</taxon>
        <taxon>Conoidasida</taxon>
        <taxon>Coccidia</taxon>
        <taxon>Eucoccidiorida</taxon>
        <taxon>Eimeriorina</taxon>
        <taxon>Sarcocystidae</taxon>
        <taxon>Cystoisospora</taxon>
    </lineage>
</organism>
<feature type="transmembrane region" description="Helical" evidence="1">
    <location>
        <begin position="63"/>
        <end position="82"/>
    </location>
</feature>
<dbReference type="GeneID" id="94427817"/>
<protein>
    <recommendedName>
        <fullName evidence="4">Transmembrane protein</fullName>
    </recommendedName>
</protein>
<evidence type="ECO:0000313" key="3">
    <source>
        <dbReference type="Proteomes" id="UP000221165"/>
    </source>
</evidence>
<dbReference type="Proteomes" id="UP000221165">
    <property type="component" value="Unassembled WGS sequence"/>
</dbReference>
<keyword evidence="1" id="KW-0812">Transmembrane</keyword>
<evidence type="ECO:0000313" key="2">
    <source>
        <dbReference type="EMBL" id="PHJ21739.1"/>
    </source>
</evidence>
<keyword evidence="1" id="KW-0472">Membrane</keyword>
<accession>A0A2C6KYV4</accession>
<name>A0A2C6KYV4_9APIC</name>
<dbReference type="RefSeq" id="XP_067923419.1">
    <property type="nucleotide sequence ID" value="XM_068064606.1"/>
</dbReference>
<evidence type="ECO:0008006" key="4">
    <source>
        <dbReference type="Google" id="ProtNLM"/>
    </source>
</evidence>
<dbReference type="VEuPathDB" id="ToxoDB:CSUI_004415"/>
<evidence type="ECO:0000256" key="1">
    <source>
        <dbReference type="SAM" id="Phobius"/>
    </source>
</evidence>
<keyword evidence="3" id="KW-1185">Reference proteome</keyword>
<keyword evidence="1" id="KW-1133">Transmembrane helix</keyword>